<evidence type="ECO:0000313" key="4">
    <source>
        <dbReference type="Proteomes" id="UP000504637"/>
    </source>
</evidence>
<evidence type="ECO:0000313" key="5">
    <source>
        <dbReference type="RefSeq" id="XP_033460994.1"/>
    </source>
</evidence>
<feature type="signal peptide" evidence="3">
    <location>
        <begin position="1"/>
        <end position="25"/>
    </location>
</feature>
<dbReference type="AlphaFoldDB" id="A0A6J3M7T4"/>
<feature type="compositionally biased region" description="Polar residues" evidence="1">
    <location>
        <begin position="239"/>
        <end position="252"/>
    </location>
</feature>
<dbReference type="Proteomes" id="UP000504637">
    <property type="component" value="Unplaced"/>
</dbReference>
<feature type="region of interest" description="Disordered" evidence="1">
    <location>
        <begin position="499"/>
        <end position="538"/>
    </location>
</feature>
<reference evidence="5" key="1">
    <citation type="submission" date="2020-01" db="EMBL/GenBank/DDBJ databases">
        <authorList>
            <consortium name="DOE Joint Genome Institute"/>
            <person name="Haridas S."/>
            <person name="Albert R."/>
            <person name="Binder M."/>
            <person name="Bloem J."/>
            <person name="Labutti K."/>
            <person name="Salamov A."/>
            <person name="Andreopoulos B."/>
            <person name="Baker S.E."/>
            <person name="Barry K."/>
            <person name="Bills G."/>
            <person name="Bluhm B.H."/>
            <person name="Cannon C."/>
            <person name="Castanera R."/>
            <person name="Culley D.E."/>
            <person name="Daum C."/>
            <person name="Ezra D."/>
            <person name="Gonzalez J.B."/>
            <person name="Henrissat B."/>
            <person name="Kuo A."/>
            <person name="Liang C."/>
            <person name="Lipzen A."/>
            <person name="Lutzoni F."/>
            <person name="Magnuson J."/>
            <person name="Mondo S."/>
            <person name="Nolan M."/>
            <person name="Ohm R."/>
            <person name="Pangilinan J."/>
            <person name="Park H.-J."/>
            <person name="Ramirez L."/>
            <person name="Alfaro M."/>
            <person name="Sun H."/>
            <person name="Tritt A."/>
            <person name="Yoshinaga Y."/>
            <person name="Zwiers L.-H."/>
            <person name="Turgeon B.G."/>
            <person name="Goodwin S.B."/>
            <person name="Spatafora J.W."/>
            <person name="Crous P.W."/>
            <person name="Grigoriev I.V."/>
        </authorList>
    </citation>
    <scope>NUCLEOTIDE SEQUENCE</scope>
    <source>
        <strain evidence="5">CBS 342.82</strain>
    </source>
</reference>
<evidence type="ECO:0008006" key="6">
    <source>
        <dbReference type="Google" id="ProtNLM"/>
    </source>
</evidence>
<keyword evidence="2" id="KW-1133">Transmembrane helix</keyword>
<reference evidence="5" key="2">
    <citation type="submission" date="2020-04" db="EMBL/GenBank/DDBJ databases">
        <authorList>
            <consortium name="NCBI Genome Project"/>
        </authorList>
    </citation>
    <scope>NUCLEOTIDE SEQUENCE</scope>
    <source>
        <strain evidence="5">CBS 342.82</strain>
    </source>
</reference>
<accession>A0A6J3M7T4</accession>
<feature type="compositionally biased region" description="Low complexity" evidence="1">
    <location>
        <begin position="188"/>
        <end position="199"/>
    </location>
</feature>
<feature type="region of interest" description="Disordered" evidence="1">
    <location>
        <begin position="299"/>
        <end position="457"/>
    </location>
</feature>
<feature type="compositionally biased region" description="Basic residues" evidence="1">
    <location>
        <begin position="438"/>
        <end position="447"/>
    </location>
</feature>
<evidence type="ECO:0000256" key="2">
    <source>
        <dbReference type="SAM" id="Phobius"/>
    </source>
</evidence>
<name>A0A6J3M7T4_9PEZI</name>
<proteinExistence type="predicted"/>
<feature type="compositionally biased region" description="Polar residues" evidence="1">
    <location>
        <begin position="364"/>
        <end position="381"/>
    </location>
</feature>
<keyword evidence="2" id="KW-0812">Transmembrane</keyword>
<feature type="compositionally biased region" description="Polar residues" evidence="1">
    <location>
        <begin position="328"/>
        <end position="343"/>
    </location>
</feature>
<dbReference type="RefSeq" id="XP_033460994.1">
    <property type="nucleotide sequence ID" value="XM_033602987.1"/>
</dbReference>
<feature type="compositionally biased region" description="Low complexity" evidence="1">
    <location>
        <begin position="159"/>
        <end position="179"/>
    </location>
</feature>
<sequence>MIAHRSYAALIYTVLTFALLASARALQPSLGFSRDVLSSNNLARDVAATCGGVSGLQQCGSSFPSSFCCPQGSTCLQLNTTAQITATLCCPTGSDCSIISPGPCDLSSQNATLVPGSQYHSQPPTALTTCGENFCCPQGYSCQGSYCAKIALSPSPSGTATSVASSSTQTPTSTTAAGPVATSIPAESSTAGQSSSNPSSQFSASSFAAGFVPGIVVGALIVGLAIFFVLRRRKQAASTSMSEKLYRSSGQDSLRDLHPDLSARPTFHGRTISEPTANLQYQAVRTGFYHLTPPKQTTSEFAIDSDKPRPLFSGSPPHHSNELAATFPAQSPNPSSNKRSSGLSFKITPLRALRKQRSMHSLRRQMSTASTQSNNTVTARNMNPLRHSSRRGDDRSRTGSTETIQVLMHTPDRRPGISQTAATATAGGPPAATTTSPRRSHSSRRRNSWSSTSTTSPEADAYMARMSHMTNSDSPTVLHFPASIPSSFAPNIPYTPSNYGAGPHSGTFPPPVIYEQDEPPSRQDLLHPPGRRPSNRDTTFSTMMARAGVAREDLVVAGLPRVPAVPANAASLQGKGRKRV</sequence>
<feature type="region of interest" description="Disordered" evidence="1">
    <location>
        <begin position="239"/>
        <end position="272"/>
    </location>
</feature>
<feature type="chain" id="PRO_5027040039" description="Mid2 domain-containing protein" evidence="3">
    <location>
        <begin position="26"/>
        <end position="580"/>
    </location>
</feature>
<reference evidence="5" key="3">
    <citation type="submission" date="2025-08" db="UniProtKB">
        <authorList>
            <consortium name="RefSeq"/>
        </authorList>
    </citation>
    <scope>IDENTIFICATION</scope>
    <source>
        <strain evidence="5">CBS 342.82</strain>
    </source>
</reference>
<dbReference type="OrthoDB" id="5338512at2759"/>
<keyword evidence="2" id="KW-0472">Membrane</keyword>
<evidence type="ECO:0000256" key="3">
    <source>
        <dbReference type="SAM" id="SignalP"/>
    </source>
</evidence>
<feature type="compositionally biased region" description="Basic residues" evidence="1">
    <location>
        <begin position="352"/>
        <end position="363"/>
    </location>
</feature>
<feature type="region of interest" description="Disordered" evidence="1">
    <location>
        <begin position="159"/>
        <end position="199"/>
    </location>
</feature>
<feature type="transmembrane region" description="Helical" evidence="2">
    <location>
        <begin position="207"/>
        <end position="230"/>
    </location>
</feature>
<keyword evidence="4" id="KW-1185">Reference proteome</keyword>
<feature type="compositionally biased region" description="Low complexity" evidence="1">
    <location>
        <begin position="420"/>
        <end position="437"/>
    </location>
</feature>
<organism evidence="5">
    <name type="scientific">Dissoconium aciculare CBS 342.82</name>
    <dbReference type="NCBI Taxonomy" id="1314786"/>
    <lineage>
        <taxon>Eukaryota</taxon>
        <taxon>Fungi</taxon>
        <taxon>Dikarya</taxon>
        <taxon>Ascomycota</taxon>
        <taxon>Pezizomycotina</taxon>
        <taxon>Dothideomycetes</taxon>
        <taxon>Dothideomycetidae</taxon>
        <taxon>Mycosphaerellales</taxon>
        <taxon>Dissoconiaceae</taxon>
        <taxon>Dissoconium</taxon>
    </lineage>
</organism>
<gene>
    <name evidence="5" type="ORF">K489DRAFT_368899</name>
</gene>
<evidence type="ECO:0000256" key="1">
    <source>
        <dbReference type="SAM" id="MobiDB-lite"/>
    </source>
</evidence>
<keyword evidence="3" id="KW-0732">Signal</keyword>
<protein>
    <recommendedName>
        <fullName evidence="6">Mid2 domain-containing protein</fullName>
    </recommendedName>
</protein>
<dbReference type="GeneID" id="54360787"/>